<name>A0AAP2RDN8_9EURY</name>
<dbReference type="EMBL" id="PGCK01000002">
    <property type="protein sequence ID" value="MCD1294130.1"/>
    <property type="molecule type" value="Genomic_DNA"/>
</dbReference>
<proteinExistence type="predicted"/>
<dbReference type="AlphaFoldDB" id="A0AAP2RDN8"/>
<evidence type="ECO:0000313" key="2">
    <source>
        <dbReference type="EMBL" id="MCD1294130.1"/>
    </source>
</evidence>
<evidence type="ECO:0000313" key="3">
    <source>
        <dbReference type="Proteomes" id="UP001320159"/>
    </source>
</evidence>
<organism evidence="2 3">
    <name type="scientific">Methanooceanicella nereidis</name>
    <dbReference type="NCBI Taxonomy" id="2052831"/>
    <lineage>
        <taxon>Archaea</taxon>
        <taxon>Methanobacteriati</taxon>
        <taxon>Methanobacteriota</taxon>
        <taxon>Stenosarchaea group</taxon>
        <taxon>Methanomicrobia</taxon>
        <taxon>Methanocellales</taxon>
        <taxon>Methanocellaceae</taxon>
        <taxon>Methanooceanicella</taxon>
    </lineage>
</organism>
<keyword evidence="1" id="KW-0472">Membrane</keyword>
<protein>
    <submittedName>
        <fullName evidence="2">Uncharacterized protein</fullName>
    </submittedName>
</protein>
<comment type="caution">
    <text evidence="2">The sequence shown here is derived from an EMBL/GenBank/DDBJ whole genome shotgun (WGS) entry which is preliminary data.</text>
</comment>
<keyword evidence="1" id="KW-0812">Transmembrane</keyword>
<sequence>MNTINEINTIQAQSMDPSDMGAYNLTMYGINSITDIKSHIMNTVGDVNNYDIYNSTTMGAYQVDPTAVPTTLMSGVVSQSSGAFSSGTVTTNLMPVHDPVLLLVIIAFVIVLGKFIFLRR</sequence>
<feature type="transmembrane region" description="Helical" evidence="1">
    <location>
        <begin position="100"/>
        <end position="118"/>
    </location>
</feature>
<reference evidence="2 3" key="1">
    <citation type="submission" date="2017-11" db="EMBL/GenBank/DDBJ databases">
        <title>Isolation and Characterization of Family Methanocellaceae Species from Potential Methane Hydrate Area Offshore Southwestern Taiwan.</title>
        <authorList>
            <person name="Zhang W.-L."/>
            <person name="Chen W.-C."/>
            <person name="Lai M.-C."/>
            <person name="Chen S.-C."/>
        </authorList>
    </citation>
    <scope>NUCLEOTIDE SEQUENCE [LARGE SCALE GENOMIC DNA]</scope>
    <source>
        <strain evidence="2 3">CWC-04</strain>
    </source>
</reference>
<keyword evidence="1" id="KW-1133">Transmembrane helix</keyword>
<dbReference type="Proteomes" id="UP001320159">
    <property type="component" value="Unassembled WGS sequence"/>
</dbReference>
<accession>A0AAP2RDN8</accession>
<evidence type="ECO:0000256" key="1">
    <source>
        <dbReference type="SAM" id="Phobius"/>
    </source>
</evidence>
<gene>
    <name evidence="2" type="ORF">CUJ83_03870</name>
</gene>
<dbReference type="RefSeq" id="WP_230740803.1">
    <property type="nucleotide sequence ID" value="NZ_PGCK01000002.1"/>
</dbReference>
<keyword evidence="3" id="KW-1185">Reference proteome</keyword>